<evidence type="ECO:0000256" key="4">
    <source>
        <dbReference type="ARBA" id="ARBA00022980"/>
    </source>
</evidence>
<keyword evidence="4 7" id="KW-0689">Ribosomal protein</keyword>
<keyword evidence="3" id="KW-0694">RNA-binding</keyword>
<dbReference type="PANTHER" id="PTHR11655">
    <property type="entry name" value="60S/50S RIBOSOMAL PROTEIN L6/L9"/>
    <property type="match status" value="1"/>
</dbReference>
<dbReference type="InterPro" id="IPR002358">
    <property type="entry name" value="Ribosomal_uL6_CS"/>
</dbReference>
<dbReference type="InterPro" id="IPR036789">
    <property type="entry name" value="Ribosomal_uL6-like_a/b-dom_sf"/>
</dbReference>
<dbReference type="PROSITE" id="PS00525">
    <property type="entry name" value="RIBOSOMAL_L6_1"/>
    <property type="match status" value="1"/>
</dbReference>
<dbReference type="InterPro" id="IPR000702">
    <property type="entry name" value="Ribosomal_uL6-like"/>
</dbReference>
<dbReference type="PANTHER" id="PTHR11655:SF14">
    <property type="entry name" value="LARGE RIBOSOMAL SUBUNIT PROTEIN UL6M"/>
    <property type="match status" value="1"/>
</dbReference>
<dbReference type="PIRSF" id="PIRSF002162">
    <property type="entry name" value="Ribosomal_L6"/>
    <property type="match status" value="1"/>
</dbReference>
<dbReference type="GO" id="GO:0003735">
    <property type="term" value="F:structural constituent of ribosome"/>
    <property type="evidence" value="ECO:0007669"/>
    <property type="project" value="InterPro"/>
</dbReference>
<dbReference type="GO" id="GO:0002181">
    <property type="term" value="P:cytoplasmic translation"/>
    <property type="evidence" value="ECO:0007669"/>
    <property type="project" value="TreeGrafter"/>
</dbReference>
<sequence>MSRVAKSPVAIPASVEIKLDGQRVAIKGAKGQLELSIHQNVEVSQNENVLTFAPRDGAKHSRALAGTTRALINNMVNGVTKGFEKKLKLVGVGYRVQVKGKTLNLNLGFSHPVNYELPEGIAATVSSATDLVISGIDKQLVGQVAAEIREFRRPEPYKGKGVRYADEQVRRKEAKKK</sequence>
<organism evidence="7">
    <name type="scientific">invertebrate metagenome</name>
    <dbReference type="NCBI Taxonomy" id="1711999"/>
    <lineage>
        <taxon>unclassified sequences</taxon>
        <taxon>metagenomes</taxon>
        <taxon>organismal metagenomes</taxon>
    </lineage>
</organism>
<keyword evidence="2" id="KW-0699">rRNA-binding</keyword>
<evidence type="ECO:0000256" key="5">
    <source>
        <dbReference type="ARBA" id="ARBA00023274"/>
    </source>
</evidence>
<evidence type="ECO:0000256" key="1">
    <source>
        <dbReference type="ARBA" id="ARBA00009356"/>
    </source>
</evidence>
<dbReference type="FunFam" id="3.90.930.12:FF:000002">
    <property type="entry name" value="50S ribosomal protein L6"/>
    <property type="match status" value="1"/>
</dbReference>
<comment type="similarity">
    <text evidence="1">Belongs to the universal ribosomal protein uL6 family.</text>
</comment>
<evidence type="ECO:0000256" key="2">
    <source>
        <dbReference type="ARBA" id="ARBA00022730"/>
    </source>
</evidence>
<dbReference type="Pfam" id="PF00347">
    <property type="entry name" value="Ribosomal_L6"/>
    <property type="match status" value="2"/>
</dbReference>
<dbReference type="SUPFAM" id="SSF56053">
    <property type="entry name" value="Ribosomal protein L6"/>
    <property type="match status" value="2"/>
</dbReference>
<comment type="caution">
    <text evidence="7">The sequence shown here is derived from an EMBL/GenBank/DDBJ whole genome shotgun (WGS) entry which is preliminary data.</text>
</comment>
<dbReference type="Gene3D" id="3.90.930.12">
    <property type="entry name" value="Ribosomal protein L6, alpha-beta domain"/>
    <property type="match status" value="2"/>
</dbReference>
<dbReference type="EMBL" id="NSIT01000013">
    <property type="protein sequence ID" value="PJE80561.1"/>
    <property type="molecule type" value="Genomic_DNA"/>
</dbReference>
<accession>A0A2H9TBD9</accession>
<dbReference type="NCBIfam" id="TIGR03654">
    <property type="entry name" value="L6_bact"/>
    <property type="match status" value="1"/>
</dbReference>
<evidence type="ECO:0000313" key="7">
    <source>
        <dbReference type="EMBL" id="PJE80561.1"/>
    </source>
</evidence>
<dbReference type="HAMAP" id="MF_01365_B">
    <property type="entry name" value="Ribosomal_uL6_B"/>
    <property type="match status" value="1"/>
</dbReference>
<reference evidence="7" key="1">
    <citation type="journal article" date="2017" name="Appl. Environ. Microbiol.">
        <title>Molecular characterization of an Endozoicomonas-like organism causing infection in king scallop Pecten maximus L.</title>
        <authorList>
            <person name="Cano I."/>
            <person name="van Aerle R."/>
            <person name="Ross S."/>
            <person name="Verner-Jeffreys D.W."/>
            <person name="Paley R.K."/>
            <person name="Rimmer G."/>
            <person name="Ryder D."/>
            <person name="Hooper P."/>
            <person name="Stone D."/>
            <person name="Feist S.W."/>
        </authorList>
    </citation>
    <scope>NUCLEOTIDE SEQUENCE</scope>
</reference>
<evidence type="ECO:0000256" key="3">
    <source>
        <dbReference type="ARBA" id="ARBA00022884"/>
    </source>
</evidence>
<keyword evidence="5" id="KW-0687">Ribonucleoprotein</keyword>
<dbReference type="AlphaFoldDB" id="A0A2H9TBD9"/>
<gene>
    <name evidence="7" type="primary">rplF</name>
    <name evidence="7" type="ORF">CI610_00453</name>
</gene>
<dbReference type="GO" id="GO:0019843">
    <property type="term" value="F:rRNA binding"/>
    <property type="evidence" value="ECO:0007669"/>
    <property type="project" value="UniProtKB-KW"/>
</dbReference>
<dbReference type="InterPro" id="IPR019906">
    <property type="entry name" value="Ribosomal_uL6_bac-type"/>
</dbReference>
<dbReference type="InterPro" id="IPR020040">
    <property type="entry name" value="Ribosomal_uL6_a/b-dom"/>
</dbReference>
<proteinExistence type="inferred from homology"/>
<feature type="domain" description="Large ribosomal subunit protein uL6 alpha-beta" evidence="6">
    <location>
        <begin position="90"/>
        <end position="164"/>
    </location>
</feature>
<feature type="domain" description="Large ribosomal subunit protein uL6 alpha-beta" evidence="6">
    <location>
        <begin position="11"/>
        <end position="82"/>
    </location>
</feature>
<dbReference type="PRINTS" id="PR00059">
    <property type="entry name" value="RIBOSOMALL6"/>
</dbReference>
<evidence type="ECO:0000259" key="6">
    <source>
        <dbReference type="Pfam" id="PF00347"/>
    </source>
</evidence>
<dbReference type="FunFam" id="3.90.930.12:FF:000001">
    <property type="entry name" value="50S ribosomal protein L6"/>
    <property type="match status" value="1"/>
</dbReference>
<name>A0A2H9TBD9_9ZZZZ</name>
<dbReference type="GO" id="GO:0022625">
    <property type="term" value="C:cytosolic large ribosomal subunit"/>
    <property type="evidence" value="ECO:0007669"/>
    <property type="project" value="TreeGrafter"/>
</dbReference>
<protein>
    <submittedName>
        <fullName evidence="7">50S ribosomal protein L6</fullName>
    </submittedName>
</protein>